<organism evidence="7 8">
    <name type="scientific">Pygocentrus nattereri</name>
    <name type="common">Red-bellied piranha</name>
    <dbReference type="NCBI Taxonomy" id="42514"/>
    <lineage>
        <taxon>Eukaryota</taxon>
        <taxon>Metazoa</taxon>
        <taxon>Chordata</taxon>
        <taxon>Craniata</taxon>
        <taxon>Vertebrata</taxon>
        <taxon>Euteleostomi</taxon>
        <taxon>Actinopterygii</taxon>
        <taxon>Neopterygii</taxon>
        <taxon>Teleostei</taxon>
        <taxon>Ostariophysi</taxon>
        <taxon>Characiformes</taxon>
        <taxon>Characoidei</taxon>
        <taxon>Pygocentrus</taxon>
    </lineage>
</organism>
<accession>A0A3B4BTH7</accession>
<dbReference type="STRING" id="42514.ENSPNAP00000001815"/>
<keyword evidence="8" id="KW-1185">Reference proteome</keyword>
<dbReference type="Proteomes" id="UP001501920">
    <property type="component" value="Chromosome 5"/>
</dbReference>
<feature type="coiled-coil region" evidence="6">
    <location>
        <begin position="137"/>
        <end position="168"/>
    </location>
</feature>
<dbReference type="AlphaFoldDB" id="A0A3B4BTH7"/>
<dbReference type="CTD" id="374355"/>
<comment type="subcellular location">
    <subcellularLocation>
        <location evidence="1">Cytoplasm</location>
    </subcellularLocation>
</comment>
<dbReference type="RefSeq" id="XP_017578235.1">
    <property type="nucleotide sequence ID" value="XM_017722746.1"/>
</dbReference>
<dbReference type="PANTHER" id="PTHR22419:SF2">
    <property type="entry name" value="COILED-COIL DOMAIN-CONTAINING PROTEIN 172"/>
    <property type="match status" value="1"/>
</dbReference>
<evidence type="ECO:0000256" key="4">
    <source>
        <dbReference type="ARBA" id="ARBA00022490"/>
    </source>
</evidence>
<dbReference type="PANTHER" id="PTHR22419">
    <property type="entry name" value="COILED-COIL DOMAIN-CONTAINING PROTEIN 172"/>
    <property type="match status" value="1"/>
</dbReference>
<evidence type="ECO:0000256" key="2">
    <source>
        <dbReference type="ARBA" id="ARBA00008975"/>
    </source>
</evidence>
<dbReference type="GeneID" id="108442609"/>
<name>A0A3B4BTH7_PYGNA</name>
<dbReference type="GO" id="GO:0005737">
    <property type="term" value="C:cytoplasm"/>
    <property type="evidence" value="ECO:0007669"/>
    <property type="project" value="UniProtKB-SubCell"/>
</dbReference>
<dbReference type="GeneTree" id="ENSGT00390000005203"/>
<gene>
    <name evidence="7" type="primary">CCDC172</name>
</gene>
<evidence type="ECO:0000256" key="3">
    <source>
        <dbReference type="ARBA" id="ARBA00022327"/>
    </source>
</evidence>
<reference evidence="7" key="2">
    <citation type="submission" date="2025-08" db="UniProtKB">
        <authorList>
            <consortium name="Ensembl"/>
        </authorList>
    </citation>
    <scope>IDENTIFICATION</scope>
</reference>
<sequence>MSLDSLFQQILLTEQQVSENTRQLHEVKAAVIRTQEKIKCFNEKLENARVELDEKAQLQSEATLQLYLIKKRQEQIEKKREDLQKQQNDLKQELDRLKRESVEEREKFMREITAFNDDFNLLKKRNIVFQSQTRSEILSLQLEAHSLKKELERELEEAVALTESLKAERLTASQKPLTDSTCLRLKKELEAYKEGELELLREALSAEIQFLRSKLSQKGSVC</sequence>
<dbReference type="Ensembl" id="ENSPNAT00000011494.2">
    <property type="protein sequence ID" value="ENSPNAP00000001815.2"/>
    <property type="gene ID" value="ENSPNAG00000008390.2"/>
</dbReference>
<evidence type="ECO:0000256" key="5">
    <source>
        <dbReference type="ARBA" id="ARBA00023054"/>
    </source>
</evidence>
<evidence type="ECO:0000313" key="7">
    <source>
        <dbReference type="Ensembl" id="ENSPNAP00000001815.2"/>
    </source>
</evidence>
<reference evidence="7 8" key="1">
    <citation type="submission" date="2020-10" db="EMBL/GenBank/DDBJ databases">
        <title>Pygocentrus nattereri (red-bellied piranha) genome, fPygNat1, primary haplotype.</title>
        <authorList>
            <person name="Myers G."/>
            <person name="Meyer A."/>
            <person name="Karagic N."/>
            <person name="Pippel M."/>
            <person name="Winkler S."/>
            <person name="Tracey A."/>
            <person name="Wood J."/>
            <person name="Formenti G."/>
            <person name="Howe K."/>
            <person name="Fedrigo O."/>
            <person name="Jarvis E.D."/>
        </authorList>
    </citation>
    <scope>NUCLEOTIDE SEQUENCE [LARGE SCALE GENOMIC DNA]</scope>
</reference>
<comment type="similarity">
    <text evidence="2">Belongs to the CCDC172 family.</text>
</comment>
<dbReference type="OMA" id="EFLQMVC"/>
<evidence type="ECO:0000256" key="1">
    <source>
        <dbReference type="ARBA" id="ARBA00004496"/>
    </source>
</evidence>
<keyword evidence="5 6" id="KW-0175">Coiled coil</keyword>
<dbReference type="InterPro" id="IPR029618">
    <property type="entry name" value="CCDC172"/>
</dbReference>
<feature type="coiled-coil region" evidence="6">
    <location>
        <begin position="31"/>
        <end position="111"/>
    </location>
</feature>
<keyword evidence="4" id="KW-0963">Cytoplasm</keyword>
<proteinExistence type="inferred from homology"/>
<reference evidence="7" key="3">
    <citation type="submission" date="2025-09" db="UniProtKB">
        <authorList>
            <consortium name="Ensembl"/>
        </authorList>
    </citation>
    <scope>IDENTIFICATION</scope>
</reference>
<protein>
    <recommendedName>
        <fullName evidence="3">Coiled-coil domain-containing protein 172</fullName>
    </recommendedName>
</protein>
<evidence type="ECO:0000256" key="6">
    <source>
        <dbReference type="SAM" id="Coils"/>
    </source>
</evidence>
<evidence type="ECO:0000313" key="8">
    <source>
        <dbReference type="Proteomes" id="UP001501920"/>
    </source>
</evidence>